<dbReference type="GO" id="GO:0008253">
    <property type="term" value="F:5'-nucleotidase activity"/>
    <property type="evidence" value="ECO:0007669"/>
    <property type="project" value="TreeGrafter"/>
</dbReference>
<proteinExistence type="inferred from homology"/>
<keyword evidence="3" id="KW-0378">Hydrolase</keyword>
<dbReference type="VEuPathDB" id="CryptoDB:Cvel_5546"/>
<reference evidence="6" key="1">
    <citation type="submission" date="2014-11" db="EMBL/GenBank/DDBJ databases">
        <authorList>
            <person name="Otto D Thomas"/>
            <person name="Naeem Raeece"/>
        </authorList>
    </citation>
    <scope>NUCLEOTIDE SEQUENCE</scope>
</reference>
<organism evidence="6">
    <name type="scientific">Chromera velia CCMP2878</name>
    <dbReference type="NCBI Taxonomy" id="1169474"/>
    <lineage>
        <taxon>Eukaryota</taxon>
        <taxon>Sar</taxon>
        <taxon>Alveolata</taxon>
        <taxon>Colpodellida</taxon>
        <taxon>Chromeraceae</taxon>
        <taxon>Chromera</taxon>
    </lineage>
</organism>
<comment type="similarity">
    <text evidence="1">Belongs to the 5'(3')-deoxyribonucleotidase family.</text>
</comment>
<gene>
    <name evidence="6" type="ORF">Cvel_5546</name>
</gene>
<dbReference type="NCBIfam" id="TIGR02244">
    <property type="entry name" value="HAD-IG-Ncltidse"/>
    <property type="match status" value="1"/>
</dbReference>
<protein>
    <recommendedName>
        <fullName evidence="7">5'-nucleotidase</fullName>
    </recommendedName>
</protein>
<dbReference type="SUPFAM" id="SSF56784">
    <property type="entry name" value="HAD-like"/>
    <property type="match status" value="1"/>
</dbReference>
<evidence type="ECO:0000256" key="1">
    <source>
        <dbReference type="ARBA" id="ARBA00009589"/>
    </source>
</evidence>
<evidence type="ECO:0000256" key="5">
    <source>
        <dbReference type="SAM" id="MobiDB-lite"/>
    </source>
</evidence>
<dbReference type="InterPro" id="IPR008380">
    <property type="entry name" value="HAD-SF_hydro_IG_5-nucl"/>
</dbReference>
<feature type="region of interest" description="Disordered" evidence="5">
    <location>
        <begin position="627"/>
        <end position="661"/>
    </location>
</feature>
<dbReference type="GO" id="GO:0046872">
    <property type="term" value="F:metal ion binding"/>
    <property type="evidence" value="ECO:0007669"/>
    <property type="project" value="UniProtKB-KW"/>
</dbReference>
<dbReference type="PANTHER" id="PTHR12103:SF15">
    <property type="entry name" value="CYTOSOLIC PURINE 5'-NUCLEOTIDASE"/>
    <property type="match status" value="1"/>
</dbReference>
<dbReference type="Gene3D" id="3.40.50.1000">
    <property type="entry name" value="HAD superfamily/HAD-like"/>
    <property type="match status" value="1"/>
</dbReference>
<evidence type="ECO:0000256" key="3">
    <source>
        <dbReference type="ARBA" id="ARBA00022801"/>
    </source>
</evidence>
<dbReference type="PANTHER" id="PTHR12103">
    <property type="entry name" value="5'-NUCLEOTIDASE DOMAIN-CONTAINING"/>
    <property type="match status" value="1"/>
</dbReference>
<evidence type="ECO:0000256" key="2">
    <source>
        <dbReference type="ARBA" id="ARBA00022723"/>
    </source>
</evidence>
<name>A0A0G4H1H6_9ALVE</name>
<keyword evidence="2" id="KW-0479">Metal-binding</keyword>
<dbReference type="InterPro" id="IPR023214">
    <property type="entry name" value="HAD_sf"/>
</dbReference>
<dbReference type="EMBL" id="CDMZ01001777">
    <property type="protein sequence ID" value="CEM37464.1"/>
    <property type="molecule type" value="Genomic_DNA"/>
</dbReference>
<feature type="compositionally biased region" description="Basic and acidic residues" evidence="5">
    <location>
        <begin position="630"/>
        <end position="651"/>
    </location>
</feature>
<keyword evidence="4" id="KW-0460">Magnesium</keyword>
<evidence type="ECO:0000256" key="4">
    <source>
        <dbReference type="ARBA" id="ARBA00022842"/>
    </source>
</evidence>
<dbReference type="Pfam" id="PF05761">
    <property type="entry name" value="5_nucleotid"/>
    <property type="match status" value="1"/>
</dbReference>
<dbReference type="InterPro" id="IPR036412">
    <property type="entry name" value="HAD-like_sf"/>
</dbReference>
<dbReference type="AlphaFoldDB" id="A0A0G4H1H6"/>
<accession>A0A0G4H1H6</accession>
<evidence type="ECO:0008006" key="7">
    <source>
        <dbReference type="Google" id="ProtNLM"/>
    </source>
</evidence>
<evidence type="ECO:0000313" key="6">
    <source>
        <dbReference type="EMBL" id="CEM37464.1"/>
    </source>
</evidence>
<sequence>MAQQGSAVRGTGPSTSRASSCFVRSLISAAFISTASRIFANAFVLNRKFEPVSLAPISRRETAQSWLHQEGTGILSRGSAVFSPKKSLLRDAPPDDSSSATVEQLELSEESIPVQSVTSTLSGLKTSPDLVLQRAGIDPEEEEIIRDTVPHRLVSHRDIFCNRELQMSQIKAVGFDMDFTLAQYTTAFDELAYEGAKKKLVEIMGYPEEVLGFRYDPTLFRRGLLVDKQLGNFIKIDKHKAVRAASHGSKPMPREERLNLYVRSLVKLPSFLRDSRFVPLNTLFQLVDAVLFAQLVDLHDSRPDLVEKGRLKNYEKMFADVHRVVDLCHNDGTIKDTVAEDPEKYIFEDKEVLSMLRGLKEAGKKVFLLTNSHWEYTTVVMNFVMGNKAPHTRTTEWLDLFDLIIVAAGKPAFLSDRRDLFRVDPKDGRLLNTCPDLIADVDGYLAEGKVFQAGNWKTLNNLLNLQAGREQLLYVGDHMYSDIIEGRKSLGWRTCLVIPELAYEVRTQQIQKKTMAQLQELRGELNDVDLYLDALVMEQRKRRKANDNSPSSVALDAEIREVRIKQEEVTKRWKKLNLELHAVYHPTWGELFKAGYQKSQFAKQVQDYSCVYTARVSNLGLVSGSRSFRPPRERMPHESVLDFDDLPRLLEEEGEEQETEN</sequence>
<feature type="compositionally biased region" description="Acidic residues" evidence="5">
    <location>
        <begin position="652"/>
        <end position="661"/>
    </location>
</feature>